<organism evidence="2 3">
    <name type="scientific">Granulibacter bethesdensis</name>
    <dbReference type="NCBI Taxonomy" id="364410"/>
    <lineage>
        <taxon>Bacteria</taxon>
        <taxon>Pseudomonadati</taxon>
        <taxon>Pseudomonadota</taxon>
        <taxon>Alphaproteobacteria</taxon>
        <taxon>Acetobacterales</taxon>
        <taxon>Acetobacteraceae</taxon>
        <taxon>Granulibacter</taxon>
    </lineage>
</organism>
<evidence type="ECO:0000313" key="3">
    <source>
        <dbReference type="Proteomes" id="UP000019438"/>
    </source>
</evidence>
<gene>
    <name evidence="2" type="ORF">GbCGDNIH3_1718</name>
</gene>
<evidence type="ECO:0000256" key="1">
    <source>
        <dbReference type="SAM" id="MobiDB-lite"/>
    </source>
</evidence>
<sequence>MAEVSSAMKSVRNLGPVGKMGPDMAEIINLRTVRKRRMKEQKAGEAARRRVLFGRTAAEKARDAQQEARRQALLDGTRLAYDPQGTDEDSE</sequence>
<name>A0AAN0VG90_9PROT</name>
<feature type="compositionally biased region" description="Basic and acidic residues" evidence="1">
    <location>
        <begin position="57"/>
        <end position="72"/>
    </location>
</feature>
<proteinExistence type="predicted"/>
<reference evidence="3" key="1">
    <citation type="submission" date="2012-06" db="EMBL/GenBank/DDBJ databases">
        <title>Genome analysis of multiple Granulibacter bethesdensis isolates demonstrates substantial genome diversity.</title>
        <authorList>
            <person name="Greenberg D.E."/>
            <person name="Porcella S.F."/>
            <person name="Zarember K."/>
            <person name="Zelazny A.M."/>
            <person name="Bruno D."/>
            <person name="Martens C."/>
            <person name="Barbian K.D."/>
            <person name="Jaske E."/>
            <person name="Holland S.M."/>
        </authorList>
    </citation>
    <scope>NUCLEOTIDE SEQUENCE [LARGE SCALE GENOMIC DNA]</scope>
    <source>
        <strain evidence="3">CGDNIH3</strain>
    </source>
</reference>
<dbReference type="Proteomes" id="UP000019438">
    <property type="component" value="Chromosome"/>
</dbReference>
<dbReference type="EMBL" id="CP003181">
    <property type="protein sequence ID" value="AHJ63612.1"/>
    <property type="molecule type" value="Genomic_DNA"/>
</dbReference>
<evidence type="ECO:0000313" key="2">
    <source>
        <dbReference type="EMBL" id="AHJ63612.1"/>
    </source>
</evidence>
<feature type="region of interest" description="Disordered" evidence="1">
    <location>
        <begin position="57"/>
        <end position="91"/>
    </location>
</feature>
<dbReference type="AlphaFoldDB" id="A0AAN0VG90"/>
<dbReference type="KEGG" id="gbc:GbCGDNIH3_1718"/>
<protein>
    <submittedName>
        <fullName evidence="2">Uncharacterized protein</fullName>
    </submittedName>
</protein>
<dbReference type="Pfam" id="PF13770">
    <property type="entry name" value="DUF4169"/>
    <property type="match status" value="1"/>
</dbReference>
<accession>A0AAN0VG90</accession>
<feature type="region of interest" description="Disordered" evidence="1">
    <location>
        <begin position="1"/>
        <end position="22"/>
    </location>
</feature>
<dbReference type="InterPro" id="IPR025227">
    <property type="entry name" value="DUF4169"/>
</dbReference>